<dbReference type="InterPro" id="IPR014922">
    <property type="entry name" value="YdhG-like"/>
</dbReference>
<proteinExistence type="predicted"/>
<dbReference type="eggNOG" id="COG5646">
    <property type="taxonomic scope" value="Bacteria"/>
</dbReference>
<dbReference type="STRING" id="1166018.FAES_0175"/>
<evidence type="ECO:0000313" key="4">
    <source>
        <dbReference type="Proteomes" id="UP000011058"/>
    </source>
</evidence>
<dbReference type="KEGG" id="fae:FAES_0175"/>
<dbReference type="Proteomes" id="UP000011058">
    <property type="component" value="Chromosome"/>
</dbReference>
<dbReference type="Pfam" id="PF08818">
    <property type="entry name" value="DUF1801"/>
    <property type="match status" value="1"/>
</dbReference>
<keyword evidence="4" id="KW-1185">Reference proteome</keyword>
<evidence type="ECO:0000313" key="3">
    <source>
        <dbReference type="EMBL" id="CCG98189.1"/>
    </source>
</evidence>
<dbReference type="Gene3D" id="3.90.1150.200">
    <property type="match status" value="1"/>
</dbReference>
<name>I0K236_9BACT</name>
<feature type="compositionally biased region" description="Polar residues" evidence="1">
    <location>
        <begin position="34"/>
        <end position="48"/>
    </location>
</feature>
<dbReference type="EMBL" id="HE796683">
    <property type="protein sequence ID" value="CCG98189.1"/>
    <property type="molecule type" value="Genomic_DNA"/>
</dbReference>
<sequence length="197" mass="21835">MGCRDGGGAHPLFLSSFRQRKKVTSYGSYACDNQPPNGSSPMQSTSQPVDDYIDALPDDRKAAINQLRDVLRQQLPNGFSEEMSYGMIGYVVPHALYPAGYPSNPALPLPFINVGSQKNAIVFHHVGLYCDADLLNWFVGEYPKHSTTKLDMGKGCVRFKKPDQIPYALLGELAARLTPDAWIAIYDQHRKAMKSGR</sequence>
<evidence type="ECO:0000259" key="2">
    <source>
        <dbReference type="Pfam" id="PF08818"/>
    </source>
</evidence>
<reference evidence="3 4" key="1">
    <citation type="journal article" date="2012" name="J. Bacteriol.">
        <title>Genome Sequence of Fibrella aestuarina BUZ 2T, a Filamentous Marine Bacterium.</title>
        <authorList>
            <person name="Filippini M."/>
            <person name="Qi W."/>
            <person name="Blom J."/>
            <person name="Goesmann A."/>
            <person name="Smits T.H."/>
            <person name="Bagheri H.C."/>
        </authorList>
    </citation>
    <scope>NUCLEOTIDE SEQUENCE [LARGE SCALE GENOMIC DNA]</scope>
    <source>
        <strain evidence="4">BUZ 2T</strain>
    </source>
</reference>
<organism evidence="3 4">
    <name type="scientific">Fibrella aestuarina BUZ 2</name>
    <dbReference type="NCBI Taxonomy" id="1166018"/>
    <lineage>
        <taxon>Bacteria</taxon>
        <taxon>Pseudomonadati</taxon>
        <taxon>Bacteroidota</taxon>
        <taxon>Cytophagia</taxon>
        <taxon>Cytophagales</taxon>
        <taxon>Spirosomataceae</taxon>
        <taxon>Fibrella</taxon>
    </lineage>
</organism>
<dbReference type="HOGENOM" id="CLU_119457_0_0_10"/>
<feature type="domain" description="YdhG-like" evidence="2">
    <location>
        <begin position="60"/>
        <end position="175"/>
    </location>
</feature>
<dbReference type="SUPFAM" id="SSF159888">
    <property type="entry name" value="YdhG-like"/>
    <property type="match status" value="1"/>
</dbReference>
<dbReference type="AlphaFoldDB" id="I0K236"/>
<feature type="region of interest" description="Disordered" evidence="1">
    <location>
        <begin position="28"/>
        <end position="50"/>
    </location>
</feature>
<evidence type="ECO:0000256" key="1">
    <source>
        <dbReference type="SAM" id="MobiDB-lite"/>
    </source>
</evidence>
<protein>
    <recommendedName>
        <fullName evidence="2">YdhG-like domain-containing protein</fullName>
    </recommendedName>
</protein>
<accession>I0K236</accession>
<dbReference type="PATRIC" id="fig|1166018.3.peg.177"/>
<gene>
    <name evidence="3" type="ORF">FAES_0175</name>
</gene>